<comment type="caution">
    <text evidence="1">The sequence shown here is derived from an EMBL/GenBank/DDBJ whole genome shotgun (WGS) entry which is preliminary data.</text>
</comment>
<dbReference type="Proteomes" id="UP000682713">
    <property type="component" value="Unassembled WGS sequence"/>
</dbReference>
<dbReference type="RefSeq" id="WP_213111201.1">
    <property type="nucleotide sequence ID" value="NZ_JAGYPJ010000001.1"/>
</dbReference>
<dbReference type="Gene3D" id="3.40.630.10">
    <property type="entry name" value="Zn peptidases"/>
    <property type="match status" value="1"/>
</dbReference>
<evidence type="ECO:0000313" key="1">
    <source>
        <dbReference type="EMBL" id="MBS4200644.1"/>
    </source>
</evidence>
<accession>A0A942YLR0</accession>
<protein>
    <submittedName>
        <fullName evidence="1">Uncharacterized protein</fullName>
    </submittedName>
</protein>
<dbReference type="SUPFAM" id="SSF53187">
    <property type="entry name" value="Zn-dependent exopeptidases"/>
    <property type="match status" value="1"/>
</dbReference>
<organism evidence="1 2">
    <name type="scientific">Lederbergia citrisecunda</name>
    <dbReference type="NCBI Taxonomy" id="2833583"/>
    <lineage>
        <taxon>Bacteria</taxon>
        <taxon>Bacillati</taxon>
        <taxon>Bacillota</taxon>
        <taxon>Bacilli</taxon>
        <taxon>Bacillales</taxon>
        <taxon>Bacillaceae</taxon>
        <taxon>Lederbergia</taxon>
    </lineage>
</organism>
<sequence length="101" mass="11121">MKNRSKTCVSLEQSSLYLCSILSIFSLNGKPEAAANIVNPNKVYSYDQLVTDIKKLRRIFPDLITYKVIGKSEYGRDNYAVSLGRGPATGFINGLIMLGNG</sequence>
<proteinExistence type="predicted"/>
<evidence type="ECO:0000313" key="2">
    <source>
        <dbReference type="Proteomes" id="UP000682713"/>
    </source>
</evidence>
<gene>
    <name evidence="1" type="ORF">KHA93_13480</name>
</gene>
<keyword evidence="2" id="KW-1185">Reference proteome</keyword>
<dbReference type="EMBL" id="JAGYPJ010000001">
    <property type="protein sequence ID" value="MBS4200644.1"/>
    <property type="molecule type" value="Genomic_DNA"/>
</dbReference>
<name>A0A942YLR0_9BACI</name>
<reference evidence="1 2" key="1">
    <citation type="submission" date="2021-05" db="EMBL/GenBank/DDBJ databases">
        <title>Novel Bacillus species.</title>
        <authorList>
            <person name="Liu G."/>
        </authorList>
    </citation>
    <scope>NUCLEOTIDE SEQUENCE [LARGE SCALE GENOMIC DNA]</scope>
    <source>
        <strain evidence="1 2">FJAT-49732</strain>
    </source>
</reference>
<dbReference type="AlphaFoldDB" id="A0A942YLR0"/>